<dbReference type="KEGG" id="tng:GSTEN00006904G001"/>
<reference evidence="2" key="2">
    <citation type="submission" date="2004-02" db="EMBL/GenBank/DDBJ databases">
        <authorList>
            <consortium name="Genoscope"/>
            <consortium name="Whitehead Institute Centre for Genome Research"/>
        </authorList>
    </citation>
    <scope>NUCLEOTIDE SEQUENCE</scope>
</reference>
<accession>Q4T5B1</accession>
<gene>
    <name evidence="2" type="ORF">GSTENG00006904001</name>
</gene>
<dbReference type="HOGENOM" id="CLU_2270021_0_0_1"/>
<dbReference type="Pfam" id="PF22935">
    <property type="entry name" value="RM44_endonuclase"/>
    <property type="match status" value="1"/>
</dbReference>
<dbReference type="STRING" id="99883.ENSTNIP00000006775"/>
<evidence type="ECO:0000259" key="1">
    <source>
        <dbReference type="Pfam" id="PF22935"/>
    </source>
</evidence>
<feature type="domain" description="Large ribosomal subunit protein mL44 endonuclease" evidence="1">
    <location>
        <begin position="66"/>
        <end position="100"/>
    </location>
</feature>
<protein>
    <submittedName>
        <fullName evidence="2">Chromosome undetermined SCAF9337, whole genome shotgun sequence</fullName>
    </submittedName>
</protein>
<name>Q4T5B1_TETNG</name>
<keyword evidence="4" id="KW-1185">Reference proteome</keyword>
<dbReference type="EMBL" id="CAAE01009337">
    <property type="protein sequence ID" value="CAF91921.1"/>
    <property type="molecule type" value="Genomic_DNA"/>
</dbReference>
<dbReference type="Proteomes" id="UP000007303">
    <property type="component" value="Unassembled WGS sequence"/>
</dbReference>
<dbReference type="InterPro" id="IPR055189">
    <property type="entry name" value="RM44_endonuclase"/>
</dbReference>
<reference evidence="3" key="3">
    <citation type="submission" date="2025-05" db="UniProtKB">
        <authorList>
            <consortium name="Ensembl"/>
        </authorList>
    </citation>
    <scope>IDENTIFICATION</scope>
</reference>
<evidence type="ECO:0000313" key="3">
    <source>
        <dbReference type="Ensembl" id="ENSTNIP00000006775.1"/>
    </source>
</evidence>
<sequence>MMSSVGILRRWTFGNPSCIHFCRNISLSHVREKKRWEKSYSLLMLRKLKIDGPPSPKHRSQKPHWDYNAEVQAFSSRLNESFILELLKTAFVNPCYLQAELAR</sequence>
<evidence type="ECO:0000313" key="2">
    <source>
        <dbReference type="EMBL" id="CAF91921.1"/>
    </source>
</evidence>
<dbReference type="Ensembl" id="ENSTNIT00000006926.1">
    <property type="protein sequence ID" value="ENSTNIP00000006775.1"/>
    <property type="gene ID" value="ENSTNIG00000004154.1"/>
</dbReference>
<dbReference type="OrthoDB" id="444135at2759"/>
<proteinExistence type="predicted"/>
<evidence type="ECO:0000313" key="4">
    <source>
        <dbReference type="Proteomes" id="UP000007303"/>
    </source>
</evidence>
<dbReference type="AlphaFoldDB" id="Q4T5B1"/>
<reference evidence="2 4" key="1">
    <citation type="journal article" date="2004" name="Nature">
        <title>Genome duplication in the teleost fish Tetraodon nigroviridis reveals the early vertebrate proto-karyotype.</title>
        <authorList>
            <person name="Jaillon O."/>
            <person name="Aury J.-M."/>
            <person name="Brunet F."/>
            <person name="Petit J.-L."/>
            <person name="Stange-Thomann N."/>
            <person name="Mauceli E."/>
            <person name="Bouneau L."/>
            <person name="Fischer C."/>
            <person name="Ozouf-Costaz C."/>
            <person name="Bernot A."/>
            <person name="Nicaud S."/>
            <person name="Jaffe D."/>
            <person name="Fisher S."/>
            <person name="Lutfalla G."/>
            <person name="Dossat C."/>
            <person name="Segurens B."/>
            <person name="Dasilva C."/>
            <person name="Salanoubat M."/>
            <person name="Levy M."/>
            <person name="Boudet N."/>
            <person name="Castellano S."/>
            <person name="Anthouard V."/>
            <person name="Jubin C."/>
            <person name="Castelli V."/>
            <person name="Katinka M."/>
            <person name="Vacherie B."/>
            <person name="Biemont C."/>
            <person name="Skalli Z."/>
            <person name="Cattolico L."/>
            <person name="Poulain J."/>
            <person name="De Berardinis V."/>
            <person name="Cruaud C."/>
            <person name="Duprat S."/>
            <person name="Brottier P."/>
            <person name="Coutanceau J.-P."/>
            <person name="Gouzy J."/>
            <person name="Parra G."/>
            <person name="Lardier G."/>
            <person name="Chapple C."/>
            <person name="McKernan K.J."/>
            <person name="McEwan P."/>
            <person name="Bosak S."/>
            <person name="Kellis M."/>
            <person name="Volff J.-N."/>
            <person name="Guigo R."/>
            <person name="Zody M.C."/>
            <person name="Mesirov J."/>
            <person name="Lindblad-Toh K."/>
            <person name="Birren B."/>
            <person name="Nusbaum C."/>
            <person name="Kahn D."/>
            <person name="Robinson-Rechavi M."/>
            <person name="Laudet V."/>
            <person name="Schachter V."/>
            <person name="Quetier F."/>
            <person name="Saurin W."/>
            <person name="Scarpelli C."/>
            <person name="Wincker P."/>
            <person name="Lander E.S."/>
            <person name="Weissenbach J."/>
            <person name="Roest Crollius H."/>
        </authorList>
    </citation>
    <scope>NUCLEOTIDE SEQUENCE [LARGE SCALE GENOMIC DNA]</scope>
</reference>
<organism evidence="2">
    <name type="scientific">Tetraodon nigroviridis</name>
    <name type="common">Spotted green pufferfish</name>
    <name type="synonym">Chelonodon nigroviridis</name>
    <dbReference type="NCBI Taxonomy" id="99883"/>
    <lineage>
        <taxon>Eukaryota</taxon>
        <taxon>Metazoa</taxon>
        <taxon>Chordata</taxon>
        <taxon>Craniata</taxon>
        <taxon>Vertebrata</taxon>
        <taxon>Euteleostomi</taxon>
        <taxon>Actinopterygii</taxon>
        <taxon>Neopterygii</taxon>
        <taxon>Teleostei</taxon>
        <taxon>Neoteleostei</taxon>
        <taxon>Acanthomorphata</taxon>
        <taxon>Eupercaria</taxon>
        <taxon>Tetraodontiformes</taxon>
        <taxon>Tetradontoidea</taxon>
        <taxon>Tetraodontidae</taxon>
        <taxon>Tetraodon</taxon>
    </lineage>
</organism>
<feature type="non-terminal residue" evidence="2">
    <location>
        <position position="103"/>
    </location>
</feature>